<dbReference type="InterPro" id="IPR013234">
    <property type="entry name" value="PIGA_GPI_anchor_biosynthesis"/>
</dbReference>
<dbReference type="AlphaFoldDB" id="K0QYC9"/>
<gene>
    <name evidence="5" type="ORF">THAOC_37463</name>
</gene>
<keyword evidence="2" id="KW-0472">Membrane</keyword>
<sequence length="477" mass="53140">MADDSSRPGGFGHSGAPPVSPVRPLRIALVCDFFYPRIGGVENHIWSLANALLTLGHKVIVITHAYDSPDCPDHEFPVSLDIDDHEPELRNGGRLSGVRYFPGGLKVYYCPFLVMVDEVCLPTFTASYPLMRWIFIREGIQVVHSHQATSAMGNEAITYSAEMGLASVYTDHSLFGFHDLASVVLNRVLQVTMSTLGGAICVSNICKENYVQRTKVDPEIVHVIPNAIDCSKFTPDPTKRGKNRIKVVIVSRLVFRKGVDLMVGIIPRICEAFPNVDFIIGGDGSKRFKLDDMVERERLRDRVEFLGFVPHKSVRDVLVRGHIFLNCSLTESFCIAILEAASAGLPVVATNVGGVPEILPPDMIDLADPNVDDMVRSLSDAIRNKVDRSDPHEYHRTVKAMYSWDKVASETVNVYLSVMSKPRLSFLQRLDRYKSVGPIAGYVVWILAVTQHLVALLIEFLQPRRKIDVISEKEKKS</sequence>
<dbReference type="Gene3D" id="3.40.50.2000">
    <property type="entry name" value="Glycogen Phosphorylase B"/>
    <property type="match status" value="2"/>
</dbReference>
<feature type="transmembrane region" description="Helical" evidence="2">
    <location>
        <begin position="439"/>
        <end position="458"/>
    </location>
</feature>
<accession>K0QYC9</accession>
<dbReference type="InterPro" id="IPR001296">
    <property type="entry name" value="Glyco_trans_1"/>
</dbReference>
<keyword evidence="2" id="KW-0812">Transmembrane</keyword>
<proteinExistence type="predicted"/>
<dbReference type="Proteomes" id="UP000266841">
    <property type="component" value="Unassembled WGS sequence"/>
</dbReference>
<evidence type="ECO:0000259" key="3">
    <source>
        <dbReference type="Pfam" id="PF00534"/>
    </source>
</evidence>
<feature type="domain" description="Glycosyl transferase family 1" evidence="3">
    <location>
        <begin position="239"/>
        <end position="396"/>
    </location>
</feature>
<dbReference type="eggNOG" id="KOG1111">
    <property type="taxonomic scope" value="Eukaryota"/>
</dbReference>
<keyword evidence="6" id="KW-1185">Reference proteome</keyword>
<protein>
    <recommendedName>
        <fullName evidence="7">Phosphatidylinositol N-acetylglucosaminyltransferase</fullName>
    </recommendedName>
</protein>
<dbReference type="GO" id="GO:0006506">
    <property type="term" value="P:GPI anchor biosynthetic process"/>
    <property type="evidence" value="ECO:0007669"/>
    <property type="project" value="InterPro"/>
</dbReference>
<dbReference type="GO" id="GO:0000506">
    <property type="term" value="C:glycosylphosphatidylinositol-N-acetylglucosaminyltransferase (GPI-GnT) complex"/>
    <property type="evidence" value="ECO:0007669"/>
    <property type="project" value="TreeGrafter"/>
</dbReference>
<feature type="domain" description="PIGA GPI anchor biosynthesis" evidence="4">
    <location>
        <begin position="96"/>
        <end position="179"/>
    </location>
</feature>
<dbReference type="PANTHER" id="PTHR45871:SF1">
    <property type="entry name" value="PHOSPHATIDYLINOSITOL N-ACETYLGLUCOSAMINYLTRANSFERASE SUBUNIT A"/>
    <property type="match status" value="1"/>
</dbReference>
<keyword evidence="2" id="KW-1133">Transmembrane helix</keyword>
<evidence type="ECO:0000259" key="4">
    <source>
        <dbReference type="Pfam" id="PF08288"/>
    </source>
</evidence>
<dbReference type="OrthoDB" id="734129at2759"/>
<dbReference type="PANTHER" id="PTHR45871">
    <property type="entry name" value="N-ACETYLGLUCOSAMINYL-PHOSPHATIDYLINOSITOL BIOSYNTHETIC PROTEIN"/>
    <property type="match status" value="1"/>
</dbReference>
<dbReference type="SUPFAM" id="SSF53756">
    <property type="entry name" value="UDP-Glycosyltransferase/glycogen phosphorylase"/>
    <property type="match status" value="1"/>
</dbReference>
<evidence type="ECO:0008006" key="7">
    <source>
        <dbReference type="Google" id="ProtNLM"/>
    </source>
</evidence>
<keyword evidence="1" id="KW-0328">Glycosyltransferase</keyword>
<dbReference type="Pfam" id="PF00534">
    <property type="entry name" value="Glycos_transf_1"/>
    <property type="match status" value="1"/>
</dbReference>
<evidence type="ECO:0000313" key="5">
    <source>
        <dbReference type="EMBL" id="EJK44033.1"/>
    </source>
</evidence>
<dbReference type="GO" id="GO:0017176">
    <property type="term" value="F:phosphatidylinositol N-acetylglucosaminyltransferase activity"/>
    <property type="evidence" value="ECO:0007669"/>
    <property type="project" value="TreeGrafter"/>
</dbReference>
<evidence type="ECO:0000256" key="2">
    <source>
        <dbReference type="SAM" id="Phobius"/>
    </source>
</evidence>
<evidence type="ECO:0000313" key="6">
    <source>
        <dbReference type="Proteomes" id="UP000266841"/>
    </source>
</evidence>
<keyword evidence="1" id="KW-0808">Transferase</keyword>
<organism evidence="5 6">
    <name type="scientific">Thalassiosira oceanica</name>
    <name type="common">Marine diatom</name>
    <dbReference type="NCBI Taxonomy" id="159749"/>
    <lineage>
        <taxon>Eukaryota</taxon>
        <taxon>Sar</taxon>
        <taxon>Stramenopiles</taxon>
        <taxon>Ochrophyta</taxon>
        <taxon>Bacillariophyta</taxon>
        <taxon>Coscinodiscophyceae</taxon>
        <taxon>Thalassiosirophycidae</taxon>
        <taxon>Thalassiosirales</taxon>
        <taxon>Thalassiosiraceae</taxon>
        <taxon>Thalassiosira</taxon>
    </lineage>
</organism>
<dbReference type="EMBL" id="AGNL01050262">
    <property type="protein sequence ID" value="EJK44033.1"/>
    <property type="molecule type" value="Genomic_DNA"/>
</dbReference>
<name>K0QYC9_THAOC</name>
<comment type="caution">
    <text evidence="5">The sequence shown here is derived from an EMBL/GenBank/DDBJ whole genome shotgun (WGS) entry which is preliminary data.</text>
</comment>
<evidence type="ECO:0000256" key="1">
    <source>
        <dbReference type="ARBA" id="ARBA00022676"/>
    </source>
</evidence>
<dbReference type="OMA" id="SHFWMSG"/>
<dbReference type="Pfam" id="PF08288">
    <property type="entry name" value="PIGA"/>
    <property type="match status" value="1"/>
</dbReference>
<reference evidence="5 6" key="1">
    <citation type="journal article" date="2012" name="Genome Biol.">
        <title>Genome and low-iron response of an oceanic diatom adapted to chronic iron limitation.</title>
        <authorList>
            <person name="Lommer M."/>
            <person name="Specht M."/>
            <person name="Roy A.S."/>
            <person name="Kraemer L."/>
            <person name="Andreson R."/>
            <person name="Gutowska M.A."/>
            <person name="Wolf J."/>
            <person name="Bergner S.V."/>
            <person name="Schilhabel M.B."/>
            <person name="Klostermeier U.C."/>
            <person name="Beiko R.G."/>
            <person name="Rosenstiel P."/>
            <person name="Hippler M."/>
            <person name="Laroche J."/>
        </authorList>
    </citation>
    <scope>NUCLEOTIDE SEQUENCE [LARGE SCALE GENOMIC DNA]</scope>
    <source>
        <strain evidence="5 6">CCMP1005</strain>
    </source>
</reference>